<dbReference type="AlphaFoldDB" id="A0A0C3MGN3"/>
<dbReference type="Proteomes" id="UP000031980">
    <property type="component" value="Unassembled WGS sequence"/>
</dbReference>
<dbReference type="Gene3D" id="3.40.50.720">
    <property type="entry name" value="NAD(P)-binding Rossmann-like Domain"/>
    <property type="match status" value="1"/>
</dbReference>
<evidence type="ECO:0000313" key="5">
    <source>
        <dbReference type="EMBL" id="KIO43494.1"/>
    </source>
</evidence>
<name>A0A0C3MGN3_9PORP</name>
<dbReference type="InterPro" id="IPR002347">
    <property type="entry name" value="SDR_fam"/>
</dbReference>
<evidence type="ECO:0000256" key="4">
    <source>
        <dbReference type="SAM" id="Phobius"/>
    </source>
</evidence>
<dbReference type="PANTHER" id="PTHR42901:SF1">
    <property type="entry name" value="ALCOHOL DEHYDROGENASE"/>
    <property type="match status" value="1"/>
</dbReference>
<dbReference type="RefSeq" id="WP_041503708.1">
    <property type="nucleotide sequence ID" value="NZ_JPIT01000031.1"/>
</dbReference>
<dbReference type="GO" id="GO:0016491">
    <property type="term" value="F:oxidoreductase activity"/>
    <property type="evidence" value="ECO:0007669"/>
    <property type="project" value="UniProtKB-KW"/>
</dbReference>
<evidence type="ECO:0000313" key="7">
    <source>
        <dbReference type="Proteomes" id="UP000031937"/>
    </source>
</evidence>
<dbReference type="PANTHER" id="PTHR42901">
    <property type="entry name" value="ALCOHOL DEHYDROGENASE"/>
    <property type="match status" value="1"/>
</dbReference>
<evidence type="ECO:0000313" key="6">
    <source>
        <dbReference type="EMBL" id="KIO45663.1"/>
    </source>
</evidence>
<dbReference type="PRINTS" id="PR00081">
    <property type="entry name" value="GDHRDH"/>
</dbReference>
<comment type="similarity">
    <text evidence="1 3">Belongs to the short-chain dehydrogenases/reductases (SDR) family.</text>
</comment>
<accession>A0A0C3MGN3</accession>
<dbReference type="Pfam" id="PF00106">
    <property type="entry name" value="adh_short"/>
    <property type="match status" value="1"/>
</dbReference>
<dbReference type="PIRSF" id="PIRSF000126">
    <property type="entry name" value="11-beta-HSD1"/>
    <property type="match status" value="1"/>
</dbReference>
<feature type="transmembrane region" description="Helical" evidence="4">
    <location>
        <begin position="237"/>
        <end position="258"/>
    </location>
</feature>
<keyword evidence="4" id="KW-0812">Transmembrane</keyword>
<feature type="transmembrane region" description="Helical" evidence="4">
    <location>
        <begin position="139"/>
        <end position="159"/>
    </location>
</feature>
<dbReference type="SUPFAM" id="SSF51735">
    <property type="entry name" value="NAD(P)-binding Rossmann-fold domains"/>
    <property type="match status" value="1"/>
</dbReference>
<reference evidence="6 8" key="1">
    <citation type="submission" date="2014-07" db="EMBL/GenBank/DDBJ databases">
        <title>Porphyromonadaceae bacterium OUH 308042 = ATCC BAA-2681 = DSM 28342 draft genome.</title>
        <authorList>
            <person name="Sydenham T.V."/>
            <person name="Hasman H."/>
            <person name="Justensen U.S."/>
        </authorList>
    </citation>
    <scope>NUCLEOTIDE SEQUENCE [LARGE SCALE GENOMIC DNA]</scope>
    <source>
        <strain evidence="6 8">OUH 308042</strain>
    </source>
</reference>
<dbReference type="CDD" id="cd05233">
    <property type="entry name" value="SDR_c"/>
    <property type="match status" value="1"/>
</dbReference>
<proteinExistence type="inferred from homology"/>
<gene>
    <name evidence="6" type="ORF">BA92_04160</name>
    <name evidence="5" type="ORF">IE90_10195</name>
</gene>
<dbReference type="EMBL" id="JPIT01000031">
    <property type="protein sequence ID" value="KIO43494.1"/>
    <property type="molecule type" value="Genomic_DNA"/>
</dbReference>
<keyword evidence="2" id="KW-0560">Oxidoreductase</keyword>
<keyword evidence="4" id="KW-0472">Membrane</keyword>
<reference evidence="5 7" key="2">
    <citation type="submission" date="2014-07" db="EMBL/GenBank/DDBJ databases">
        <title>Porphyromonadaceae bacterium OUH 334697 = ATCC BAA-2682 = DSM 28341 draft genome.</title>
        <authorList>
            <person name="Sydenham T.V."/>
            <person name="Hasman H."/>
            <person name="Justesen U.S."/>
        </authorList>
    </citation>
    <scope>NUCLEOTIDE SEQUENCE [LARGE SCALE GENOMIC DNA]</scope>
    <source>
        <strain evidence="5 7">OUH 334697</strain>
    </source>
</reference>
<feature type="transmembrane region" description="Helical" evidence="4">
    <location>
        <begin position="179"/>
        <end position="198"/>
    </location>
</feature>
<keyword evidence="8" id="KW-1185">Reference proteome</keyword>
<dbReference type="EMBL" id="JPIU01000037">
    <property type="protein sequence ID" value="KIO45663.1"/>
    <property type="molecule type" value="Genomic_DNA"/>
</dbReference>
<dbReference type="PRINTS" id="PR00080">
    <property type="entry name" value="SDRFAMILY"/>
</dbReference>
<protein>
    <submittedName>
        <fullName evidence="6">Oxidoreductase</fullName>
    </submittedName>
</protein>
<organism evidence="6 8">
    <name type="scientific">Sanguibacteroides justesenii</name>
    <dbReference type="NCBI Taxonomy" id="1547597"/>
    <lineage>
        <taxon>Bacteria</taxon>
        <taxon>Pseudomonadati</taxon>
        <taxon>Bacteroidota</taxon>
        <taxon>Bacteroidia</taxon>
        <taxon>Bacteroidales</taxon>
        <taxon>Porphyromonadaceae</taxon>
        <taxon>Sanguibacteroides</taxon>
    </lineage>
</organism>
<sequence>MDRNKLKGKFALVTGASSGIGKEYARELGAMGYGLVLVSNEEERIREVGAELAAEYGVETHPLYMDLAVTNAAEHLYTYCKDRNLEIEVLVNNAGIFKMSKVVNLPVAVTEKMLLLHMVTPAMLCRYFGEDMKGRGRGYILNMSSMSAWLSYPGISLYASTKCFLKCFSRAFRLEMLDYGIYVTVLCPGAIATDLYHLSKRLQKLALRLGVMMTPQKLARRAIRGMFRKRAWMMPGLVNYFFMFFLFFLPLGMVRWIMRKTKMI</sequence>
<dbReference type="OrthoDB" id="9808814at2"/>
<comment type="caution">
    <text evidence="6">The sequence shown here is derived from an EMBL/GenBank/DDBJ whole genome shotgun (WGS) entry which is preliminary data.</text>
</comment>
<keyword evidence="4" id="KW-1133">Transmembrane helix</keyword>
<evidence type="ECO:0000256" key="1">
    <source>
        <dbReference type="ARBA" id="ARBA00006484"/>
    </source>
</evidence>
<evidence type="ECO:0000256" key="2">
    <source>
        <dbReference type="ARBA" id="ARBA00023002"/>
    </source>
</evidence>
<evidence type="ECO:0000313" key="8">
    <source>
        <dbReference type="Proteomes" id="UP000031980"/>
    </source>
</evidence>
<dbReference type="Proteomes" id="UP000031937">
    <property type="component" value="Unassembled WGS sequence"/>
</dbReference>
<dbReference type="InterPro" id="IPR036291">
    <property type="entry name" value="NAD(P)-bd_dom_sf"/>
</dbReference>
<evidence type="ECO:0000256" key="3">
    <source>
        <dbReference type="RuleBase" id="RU000363"/>
    </source>
</evidence>